<proteinExistence type="predicted"/>
<evidence type="ECO:0000313" key="1">
    <source>
        <dbReference type="EMBL" id="MBO2025340.1"/>
    </source>
</evidence>
<gene>
    <name evidence="1" type="ORF">J4733_01275</name>
</gene>
<dbReference type="AlphaFoldDB" id="A0A939NQN7"/>
<reference evidence="1" key="1">
    <citation type="submission" date="2021-03" db="EMBL/GenBank/DDBJ databases">
        <title>Molecular epidemiology and mechanisms of colistin and carbapenem resistance in Enterobacteriaceae from clinical isolates, the environment and porcine samples in Pretoria, South Africa.</title>
        <authorList>
            <person name="Bogoshi D."/>
            <person name="Mbelle N.M."/>
            <person name="Naidoo V."/>
            <person name="Osei Sekyere J."/>
        </authorList>
    </citation>
    <scope>NUCLEOTIDE SEQUENCE</scope>
    <source>
        <strain evidence="1">C029</strain>
    </source>
</reference>
<sequence length="121" mass="13523">MISTWSQERKFGSRFELFERNVATRLDEIDPSRRQARPLKATKALEGAALLAGAVTFTGKSGIEIYDKQTDRNGVNAEVVLAEWEPPHVWALLERGIFSDAIYNMVGFATEKLGLSFSEMA</sequence>
<dbReference type="EMBL" id="JAGETN010000001">
    <property type="protein sequence ID" value="MBO2025340.1"/>
    <property type="molecule type" value="Genomic_DNA"/>
</dbReference>
<protein>
    <submittedName>
        <fullName evidence="1">Uncharacterized protein</fullName>
    </submittedName>
</protein>
<dbReference type="Proteomes" id="UP000664267">
    <property type="component" value="Unassembled WGS sequence"/>
</dbReference>
<name>A0A939NQN7_KLEPN</name>
<evidence type="ECO:0000313" key="2">
    <source>
        <dbReference type="Proteomes" id="UP000664267"/>
    </source>
</evidence>
<accession>A0A939NQN7</accession>
<organism evidence="1 2">
    <name type="scientific">Klebsiella pneumoniae</name>
    <dbReference type="NCBI Taxonomy" id="573"/>
    <lineage>
        <taxon>Bacteria</taxon>
        <taxon>Pseudomonadati</taxon>
        <taxon>Pseudomonadota</taxon>
        <taxon>Gammaproteobacteria</taxon>
        <taxon>Enterobacterales</taxon>
        <taxon>Enterobacteriaceae</taxon>
        <taxon>Klebsiella/Raoultella group</taxon>
        <taxon>Klebsiella</taxon>
        <taxon>Klebsiella pneumoniae complex</taxon>
    </lineage>
</organism>
<comment type="caution">
    <text evidence="1">The sequence shown here is derived from an EMBL/GenBank/DDBJ whole genome shotgun (WGS) entry which is preliminary data.</text>
</comment>